<dbReference type="InterPro" id="IPR051229">
    <property type="entry name" value="ALYREF_mRNA_export"/>
</dbReference>
<name>A0A1C7NF43_9FUNG</name>
<dbReference type="GO" id="GO:0003729">
    <property type="term" value="F:mRNA binding"/>
    <property type="evidence" value="ECO:0007669"/>
    <property type="project" value="TreeGrafter"/>
</dbReference>
<organism evidence="5 6">
    <name type="scientific">Choanephora cucurbitarum</name>
    <dbReference type="NCBI Taxonomy" id="101091"/>
    <lineage>
        <taxon>Eukaryota</taxon>
        <taxon>Fungi</taxon>
        <taxon>Fungi incertae sedis</taxon>
        <taxon>Mucoromycota</taxon>
        <taxon>Mucoromycotina</taxon>
        <taxon>Mucoromycetes</taxon>
        <taxon>Mucorales</taxon>
        <taxon>Mucorineae</taxon>
        <taxon>Choanephoraceae</taxon>
        <taxon>Choanephoroideae</taxon>
        <taxon>Choanephora</taxon>
    </lineage>
</organism>
<evidence type="ECO:0000256" key="1">
    <source>
        <dbReference type="ARBA" id="ARBA00022884"/>
    </source>
</evidence>
<dbReference type="OrthoDB" id="346839at2759"/>
<gene>
    <name evidence="5" type="primary">alyref-b</name>
    <name evidence="5" type="ORF">A0J61_06007</name>
</gene>
<proteinExistence type="predicted"/>
<dbReference type="SMART" id="SM01218">
    <property type="entry name" value="FoP_duplication"/>
    <property type="match status" value="1"/>
</dbReference>
<feature type="region of interest" description="Disordered" evidence="3">
    <location>
        <begin position="1"/>
        <end position="57"/>
    </location>
</feature>
<sequence length="265" mass="30458">MASRLDRALDEVIKDKRRGDRPGRNDRGRRNETSFLKRQDSGSSSIRKRLGNTSSPSIRSFVRTVNVQPRGGRNVDGQWSHDLFDDDYDNKRNIMSRLGNSRNRESTSASRGVDISIENLHYDVTEKDVEELFSTVGEVLKAQITFDASGRSTGVARVRYPSMSVAEKAIEKYNNVELDGQAMRIQIKEYTPNERRRNGGGSRPNNRFDRNRSQRNGRNDRRDAPRNERRKENKTAEELDKEMDSYMQSTTNDNTAVEDTDMMLD</sequence>
<accession>A0A1C7NF43</accession>
<reference evidence="5 6" key="1">
    <citation type="submission" date="2016-03" db="EMBL/GenBank/DDBJ databases">
        <title>Choanephora cucurbitarum.</title>
        <authorList>
            <person name="Min B."/>
            <person name="Park H."/>
            <person name="Park J.-H."/>
            <person name="Shin H.-D."/>
            <person name="Choi I.-G."/>
        </authorList>
    </citation>
    <scope>NUCLEOTIDE SEQUENCE [LARGE SCALE GENOMIC DNA]</scope>
    <source>
        <strain evidence="5 6">KUS-F28377</strain>
    </source>
</reference>
<dbReference type="CDD" id="cd12418">
    <property type="entry name" value="RRM_Aly_REF_like"/>
    <property type="match status" value="1"/>
</dbReference>
<dbReference type="InterPro" id="IPR035979">
    <property type="entry name" value="RBD_domain_sf"/>
</dbReference>
<dbReference type="SMART" id="SM00360">
    <property type="entry name" value="RRM"/>
    <property type="match status" value="1"/>
</dbReference>
<feature type="compositionally biased region" description="Polar residues" evidence="3">
    <location>
        <begin position="41"/>
        <end position="57"/>
    </location>
</feature>
<dbReference type="PROSITE" id="PS50102">
    <property type="entry name" value="RRM"/>
    <property type="match status" value="1"/>
</dbReference>
<evidence type="ECO:0000313" key="5">
    <source>
        <dbReference type="EMBL" id="OBZ85944.1"/>
    </source>
</evidence>
<feature type="compositionally biased region" description="Basic and acidic residues" evidence="3">
    <location>
        <begin position="206"/>
        <end position="244"/>
    </location>
</feature>
<feature type="compositionally biased region" description="Acidic residues" evidence="3">
    <location>
        <begin position="256"/>
        <end position="265"/>
    </location>
</feature>
<dbReference type="Pfam" id="PF13865">
    <property type="entry name" value="FoP_duplication"/>
    <property type="match status" value="1"/>
</dbReference>
<keyword evidence="1 2" id="KW-0694">RNA-binding</keyword>
<dbReference type="InterPro" id="IPR025715">
    <property type="entry name" value="FoP_C"/>
</dbReference>
<dbReference type="GO" id="GO:0006406">
    <property type="term" value="P:mRNA export from nucleus"/>
    <property type="evidence" value="ECO:0007669"/>
    <property type="project" value="TreeGrafter"/>
</dbReference>
<evidence type="ECO:0000313" key="6">
    <source>
        <dbReference type="Proteomes" id="UP000093000"/>
    </source>
</evidence>
<feature type="region of interest" description="Disordered" evidence="3">
    <location>
        <begin position="188"/>
        <end position="265"/>
    </location>
</feature>
<dbReference type="InterPro" id="IPR000504">
    <property type="entry name" value="RRM_dom"/>
</dbReference>
<feature type="compositionally biased region" description="Basic and acidic residues" evidence="3">
    <location>
        <begin position="1"/>
        <end position="40"/>
    </location>
</feature>
<evidence type="ECO:0000259" key="4">
    <source>
        <dbReference type="PROSITE" id="PS50102"/>
    </source>
</evidence>
<dbReference type="PANTHER" id="PTHR19965">
    <property type="entry name" value="RNA AND EXPORT FACTOR BINDING PROTEIN"/>
    <property type="match status" value="1"/>
</dbReference>
<evidence type="ECO:0000256" key="3">
    <source>
        <dbReference type="SAM" id="MobiDB-lite"/>
    </source>
</evidence>
<feature type="compositionally biased region" description="Polar residues" evidence="3">
    <location>
        <begin position="246"/>
        <end position="255"/>
    </location>
</feature>
<protein>
    <submittedName>
        <fullName evidence="5">THO complex subunit 4-B</fullName>
    </submittedName>
</protein>
<dbReference type="SUPFAM" id="SSF54928">
    <property type="entry name" value="RNA-binding domain, RBD"/>
    <property type="match status" value="1"/>
</dbReference>
<dbReference type="PANTHER" id="PTHR19965:SF82">
    <property type="entry name" value="THO COMPLEX SUBUNIT 4"/>
    <property type="match status" value="1"/>
</dbReference>
<dbReference type="InParanoid" id="A0A1C7NF43"/>
<keyword evidence="6" id="KW-1185">Reference proteome</keyword>
<dbReference type="InterPro" id="IPR012677">
    <property type="entry name" value="Nucleotide-bd_a/b_plait_sf"/>
</dbReference>
<dbReference type="EMBL" id="LUGH01000343">
    <property type="protein sequence ID" value="OBZ85944.1"/>
    <property type="molecule type" value="Genomic_DNA"/>
</dbReference>
<dbReference type="FunCoup" id="A0A1C7NF43">
    <property type="interactions" value="338"/>
</dbReference>
<dbReference type="Gene3D" id="3.30.70.330">
    <property type="match status" value="1"/>
</dbReference>
<dbReference type="STRING" id="101091.A0A1C7NF43"/>
<dbReference type="GO" id="GO:0005634">
    <property type="term" value="C:nucleus"/>
    <property type="evidence" value="ECO:0007669"/>
    <property type="project" value="TreeGrafter"/>
</dbReference>
<comment type="caution">
    <text evidence="5">The sequence shown here is derived from an EMBL/GenBank/DDBJ whole genome shotgun (WGS) entry which is preliminary data.</text>
</comment>
<dbReference type="Pfam" id="PF00076">
    <property type="entry name" value="RRM_1"/>
    <property type="match status" value="1"/>
</dbReference>
<dbReference type="Proteomes" id="UP000093000">
    <property type="component" value="Unassembled WGS sequence"/>
</dbReference>
<feature type="domain" description="RRM" evidence="4">
    <location>
        <begin position="113"/>
        <end position="190"/>
    </location>
</feature>
<dbReference type="AlphaFoldDB" id="A0A1C7NF43"/>
<evidence type="ECO:0000256" key="2">
    <source>
        <dbReference type="PROSITE-ProRule" id="PRU00176"/>
    </source>
</evidence>